<dbReference type="SUPFAM" id="SSF53098">
    <property type="entry name" value="Ribonuclease H-like"/>
    <property type="match status" value="1"/>
</dbReference>
<name>A0A4Y2IDA9_ARAVE</name>
<sequence>MFSFCTILLAQHNQYWLLYHKTQHLKPGRPSSVHPITVLQAEMLALKAAIERTNTANEEVNIWGHSESSLQALKFFYVKSRIFQEARMTLLGNARIRLGWVKAHIGIKGNETADTLAKAATIDGTPANIPFPNSYLKNNYYNSPSRVGKLSRIIVRLADRCTAFYRKYQTVALVQRKHPIRHWSCGPAT</sequence>
<feature type="domain" description="RNase H type-1" evidence="1">
    <location>
        <begin position="1"/>
        <end position="122"/>
    </location>
</feature>
<dbReference type="Proteomes" id="UP000499080">
    <property type="component" value="Unassembled WGS sequence"/>
</dbReference>
<dbReference type="InterPro" id="IPR036397">
    <property type="entry name" value="RNaseH_sf"/>
</dbReference>
<dbReference type="Pfam" id="PF00075">
    <property type="entry name" value="RNase_H"/>
    <property type="match status" value="1"/>
</dbReference>
<dbReference type="GO" id="GO:0004523">
    <property type="term" value="F:RNA-DNA hybrid ribonuclease activity"/>
    <property type="evidence" value="ECO:0007669"/>
    <property type="project" value="InterPro"/>
</dbReference>
<dbReference type="PROSITE" id="PS50879">
    <property type="entry name" value="RNASE_H_1"/>
    <property type="match status" value="1"/>
</dbReference>
<dbReference type="Gene3D" id="3.30.420.10">
    <property type="entry name" value="Ribonuclease H-like superfamily/Ribonuclease H"/>
    <property type="match status" value="1"/>
</dbReference>
<evidence type="ECO:0000313" key="2">
    <source>
        <dbReference type="EMBL" id="GBM75654.1"/>
    </source>
</evidence>
<protein>
    <recommendedName>
        <fullName evidence="1">RNase H type-1 domain-containing protein</fullName>
    </recommendedName>
</protein>
<dbReference type="OrthoDB" id="6437659at2759"/>
<dbReference type="AlphaFoldDB" id="A0A4Y2IDA9"/>
<accession>A0A4Y2IDA9</accession>
<dbReference type="InterPro" id="IPR002156">
    <property type="entry name" value="RNaseH_domain"/>
</dbReference>
<gene>
    <name evidence="2" type="ORF">AVEN_162690_1</name>
</gene>
<dbReference type="GO" id="GO:0003676">
    <property type="term" value="F:nucleic acid binding"/>
    <property type="evidence" value="ECO:0007669"/>
    <property type="project" value="InterPro"/>
</dbReference>
<evidence type="ECO:0000259" key="1">
    <source>
        <dbReference type="PROSITE" id="PS50879"/>
    </source>
</evidence>
<proteinExistence type="predicted"/>
<evidence type="ECO:0000313" key="3">
    <source>
        <dbReference type="Proteomes" id="UP000499080"/>
    </source>
</evidence>
<dbReference type="EMBL" id="BGPR01002570">
    <property type="protein sequence ID" value="GBM75654.1"/>
    <property type="molecule type" value="Genomic_DNA"/>
</dbReference>
<comment type="caution">
    <text evidence="2">The sequence shown here is derived from an EMBL/GenBank/DDBJ whole genome shotgun (WGS) entry which is preliminary data.</text>
</comment>
<reference evidence="2 3" key="1">
    <citation type="journal article" date="2019" name="Sci. Rep.">
        <title>Orb-weaving spider Araneus ventricosus genome elucidates the spidroin gene catalogue.</title>
        <authorList>
            <person name="Kono N."/>
            <person name="Nakamura H."/>
            <person name="Ohtoshi R."/>
            <person name="Moran D.A.P."/>
            <person name="Shinohara A."/>
            <person name="Yoshida Y."/>
            <person name="Fujiwara M."/>
            <person name="Mori M."/>
            <person name="Tomita M."/>
            <person name="Arakawa K."/>
        </authorList>
    </citation>
    <scope>NUCLEOTIDE SEQUENCE [LARGE SCALE GENOMIC DNA]</scope>
</reference>
<organism evidence="2 3">
    <name type="scientific">Araneus ventricosus</name>
    <name type="common">Orbweaver spider</name>
    <name type="synonym">Epeira ventricosa</name>
    <dbReference type="NCBI Taxonomy" id="182803"/>
    <lineage>
        <taxon>Eukaryota</taxon>
        <taxon>Metazoa</taxon>
        <taxon>Ecdysozoa</taxon>
        <taxon>Arthropoda</taxon>
        <taxon>Chelicerata</taxon>
        <taxon>Arachnida</taxon>
        <taxon>Araneae</taxon>
        <taxon>Araneomorphae</taxon>
        <taxon>Entelegynae</taxon>
        <taxon>Araneoidea</taxon>
        <taxon>Araneidae</taxon>
        <taxon>Araneus</taxon>
    </lineage>
</organism>
<keyword evidence="3" id="KW-1185">Reference proteome</keyword>
<dbReference type="InterPro" id="IPR012337">
    <property type="entry name" value="RNaseH-like_sf"/>
</dbReference>